<feature type="region of interest" description="Disordered" evidence="4">
    <location>
        <begin position="529"/>
        <end position="548"/>
    </location>
</feature>
<evidence type="ECO:0000313" key="5">
    <source>
        <dbReference type="EMBL" id="CDW80028.1"/>
    </source>
</evidence>
<dbReference type="GO" id="GO:0070740">
    <property type="term" value="F:tubulin-glutamic acid ligase activity"/>
    <property type="evidence" value="ECO:0007669"/>
    <property type="project" value="TreeGrafter"/>
</dbReference>
<keyword evidence="1" id="KW-0436">Ligase</keyword>
<dbReference type="PANTHER" id="PTHR12241">
    <property type="entry name" value="TUBULIN POLYGLUTAMYLASE"/>
    <property type="match status" value="1"/>
</dbReference>
<dbReference type="PROSITE" id="PS51221">
    <property type="entry name" value="TTL"/>
    <property type="match status" value="1"/>
</dbReference>
<keyword evidence="3" id="KW-0067">ATP-binding</keyword>
<organism evidence="5 6">
    <name type="scientific">Stylonychia lemnae</name>
    <name type="common">Ciliate</name>
    <dbReference type="NCBI Taxonomy" id="5949"/>
    <lineage>
        <taxon>Eukaryota</taxon>
        <taxon>Sar</taxon>
        <taxon>Alveolata</taxon>
        <taxon>Ciliophora</taxon>
        <taxon>Intramacronucleata</taxon>
        <taxon>Spirotrichea</taxon>
        <taxon>Stichotrichia</taxon>
        <taxon>Sporadotrichida</taxon>
        <taxon>Oxytrichidae</taxon>
        <taxon>Stylonychinae</taxon>
        <taxon>Stylonychia</taxon>
    </lineage>
</organism>
<dbReference type="OrthoDB" id="202825at2759"/>
<feature type="compositionally biased region" description="Polar residues" evidence="4">
    <location>
        <begin position="422"/>
        <end position="439"/>
    </location>
</feature>
<dbReference type="Proteomes" id="UP000039865">
    <property type="component" value="Unassembled WGS sequence"/>
</dbReference>
<evidence type="ECO:0000256" key="3">
    <source>
        <dbReference type="ARBA" id="ARBA00022840"/>
    </source>
</evidence>
<feature type="compositionally biased region" description="Basic and acidic residues" evidence="4">
    <location>
        <begin position="529"/>
        <end position="538"/>
    </location>
</feature>
<dbReference type="GO" id="GO:0036064">
    <property type="term" value="C:ciliary basal body"/>
    <property type="evidence" value="ECO:0007669"/>
    <property type="project" value="TreeGrafter"/>
</dbReference>
<dbReference type="GO" id="GO:0005524">
    <property type="term" value="F:ATP binding"/>
    <property type="evidence" value="ECO:0007669"/>
    <property type="project" value="UniProtKB-KW"/>
</dbReference>
<dbReference type="EMBL" id="CCKQ01008569">
    <property type="protein sequence ID" value="CDW80028.1"/>
    <property type="molecule type" value="Genomic_DNA"/>
</dbReference>
<evidence type="ECO:0000256" key="4">
    <source>
        <dbReference type="SAM" id="MobiDB-lite"/>
    </source>
</evidence>
<sequence length="767" mass="90303">MILNDQKDAKISRINLNENVQNYVRKNSNQLDPIPSKQTSQEIKCTSESLPIGNQDAGNAVKCEYEVITDIANDLNLEISEDDTEDWDIYWIDQQIMPNFVMKMKSYQRVNHFPGMPFLLDGLKFDLRVYVLITGVNPLRAFIYKDGLARFATQQYEEPNLNNLNNLYMHLTNYAINKDSEEFIFNRDPKKDNIGHKRSIRAVLDQIQNKARNKTNVREGLWSGIKDIILKTIISGLPKLQHVFKTSKPDDSENSQCFQILGIDIFIDEDLKPWLIEVNQAPSFTTDTPLDYNIKKNLLKDTIKMLNLSLKRKYKYLYQMQTDQKKRVMNGRVKKSQDEKDYIRAKKLRLKDKFEQNNLSIMYEQLFPLKHINDQTQIWQERYEKLIEKSQQLYHDQLKGLIPVKIPKDSMFLDLKHDKFGNQHSRQQKSQSMVNSPARNTERQKVKYSHTPNQQGIPPLQNYIRLNKYQELIDHLKHSLIQRQHDIQQNLQQSNKISIDPFKVTQLKNQRPQAKQNTRGHSSFIKEEAQQDFKDTKQEQSQQMQQQQLPEIITPKSNNKRLKQKKIRIEKFLNLSDEEQNNYDRNQIIFHTNQLEFGKAYPVRGRPSNNVINYKDESNEFLMPQPKQTQLLPFQQLQMQRQSLQHQRHLHEQYNNMRINTNEILAPIIPTQSSTENYLDYNIASKSFGSQREGVNSAVDRKEMSKTLPRQSILQGIIGQHMIRSPQIQNNKKKLSINLGQPCIFLADPTIYHFNQQSNRMVFSKEL</sequence>
<name>A0A078AGP1_STYLE</name>
<evidence type="ECO:0000256" key="1">
    <source>
        <dbReference type="ARBA" id="ARBA00022598"/>
    </source>
</evidence>
<reference evidence="5 6" key="1">
    <citation type="submission" date="2014-06" db="EMBL/GenBank/DDBJ databases">
        <authorList>
            <person name="Swart Estienne"/>
        </authorList>
    </citation>
    <scope>NUCLEOTIDE SEQUENCE [LARGE SCALE GENOMIC DNA]</scope>
    <source>
        <strain evidence="5 6">130c</strain>
    </source>
</reference>
<protein>
    <submittedName>
        <fullName evidence="5">Beta-tubulin polyglutamylase</fullName>
    </submittedName>
</protein>
<dbReference type="GO" id="GO:0000226">
    <property type="term" value="P:microtubule cytoskeleton organization"/>
    <property type="evidence" value="ECO:0007669"/>
    <property type="project" value="TreeGrafter"/>
</dbReference>
<keyword evidence="6" id="KW-1185">Reference proteome</keyword>
<keyword evidence="2" id="KW-0547">Nucleotide-binding</keyword>
<dbReference type="SUPFAM" id="SSF56059">
    <property type="entry name" value="Glutathione synthetase ATP-binding domain-like"/>
    <property type="match status" value="1"/>
</dbReference>
<dbReference type="Pfam" id="PF03133">
    <property type="entry name" value="TTL"/>
    <property type="match status" value="1"/>
</dbReference>
<evidence type="ECO:0000256" key="2">
    <source>
        <dbReference type="ARBA" id="ARBA00022741"/>
    </source>
</evidence>
<dbReference type="PANTHER" id="PTHR12241:SF147">
    <property type="entry name" value="TUBULIN POLYGLUTAMYLASE TTLL7"/>
    <property type="match status" value="1"/>
</dbReference>
<dbReference type="Gene3D" id="3.30.470.20">
    <property type="entry name" value="ATP-grasp fold, B domain"/>
    <property type="match status" value="1"/>
</dbReference>
<accession>A0A078AGP1</accession>
<evidence type="ECO:0000313" key="6">
    <source>
        <dbReference type="Proteomes" id="UP000039865"/>
    </source>
</evidence>
<dbReference type="GO" id="GO:0015631">
    <property type="term" value="F:tubulin binding"/>
    <property type="evidence" value="ECO:0007669"/>
    <property type="project" value="TreeGrafter"/>
</dbReference>
<gene>
    <name evidence="5" type="primary">Contig11240.g12003</name>
    <name evidence="5" type="ORF">STYLEM_9022</name>
</gene>
<feature type="compositionally biased region" description="Low complexity" evidence="4">
    <location>
        <begin position="539"/>
        <end position="548"/>
    </location>
</feature>
<proteinExistence type="predicted"/>
<dbReference type="AlphaFoldDB" id="A0A078AGP1"/>
<dbReference type="InParanoid" id="A0A078AGP1"/>
<feature type="region of interest" description="Disordered" evidence="4">
    <location>
        <begin position="420"/>
        <end position="459"/>
    </location>
</feature>
<dbReference type="InterPro" id="IPR004344">
    <property type="entry name" value="TTL/TTLL_fam"/>
</dbReference>